<proteinExistence type="predicted"/>
<evidence type="ECO:0000256" key="5">
    <source>
        <dbReference type="ARBA" id="ARBA00022729"/>
    </source>
</evidence>
<dbReference type="SUPFAM" id="SSF54403">
    <property type="entry name" value="Cystatin/monellin"/>
    <property type="match status" value="1"/>
</dbReference>
<evidence type="ECO:0000313" key="12">
    <source>
        <dbReference type="RefSeq" id="XP_020655897.1"/>
    </source>
</evidence>
<dbReference type="GO" id="GO:0005102">
    <property type="term" value="F:signaling receptor binding"/>
    <property type="evidence" value="ECO:0007669"/>
    <property type="project" value="InterPro"/>
</dbReference>
<dbReference type="GO" id="GO:0006954">
    <property type="term" value="P:inflammatory response"/>
    <property type="evidence" value="ECO:0007669"/>
    <property type="project" value="UniProtKB-KW"/>
</dbReference>
<keyword evidence="5 10" id="KW-0732">Signal</keyword>
<evidence type="ECO:0000256" key="3">
    <source>
        <dbReference type="ARBA" id="ARBA00022500"/>
    </source>
</evidence>
<evidence type="ECO:0000313" key="11">
    <source>
        <dbReference type="Proteomes" id="UP001652642"/>
    </source>
</evidence>
<protein>
    <recommendedName>
        <fullName evidence="2">Retinoic acid receptor responder protein 2</fullName>
    </recommendedName>
    <alternativeName>
        <fullName evidence="9">Chemerin</fullName>
    </alternativeName>
</protein>
<gene>
    <name evidence="12" type="primary">RARRES2</name>
</gene>
<sequence length="163" mass="19095">MRSLLALVLSLLALVDVSWTSVQDKARDKARDLVLEFFHNRSLVQYLFKERAMTALNMEEFPMGTYIRLQVELDQTVCRKSQRRTENCQIKSRGRKQTCLACFKFDSINEERVLDQAIHCLSPQNSNFQHAKTIHEQNCEEVKKANEQYYQPGRFAFSRGRQS</sequence>
<keyword evidence="7" id="KW-1015">Disulfide bond</keyword>
<feature type="signal peptide" evidence="10">
    <location>
        <begin position="1"/>
        <end position="20"/>
    </location>
</feature>
<accession>A0A6J0U5G8</accession>
<evidence type="ECO:0000256" key="1">
    <source>
        <dbReference type="ARBA" id="ARBA00004613"/>
    </source>
</evidence>
<feature type="chain" id="PRO_5026969469" description="Retinoic acid receptor responder protein 2" evidence="10">
    <location>
        <begin position="21"/>
        <end position="163"/>
    </location>
</feature>
<evidence type="ECO:0000256" key="7">
    <source>
        <dbReference type="ARBA" id="ARBA00023157"/>
    </source>
</evidence>
<name>A0A6J0U5G8_9SAUR</name>
<dbReference type="GO" id="GO:0031012">
    <property type="term" value="C:extracellular matrix"/>
    <property type="evidence" value="ECO:0007669"/>
    <property type="project" value="TreeGrafter"/>
</dbReference>
<reference evidence="12" key="1">
    <citation type="submission" date="2025-08" db="UniProtKB">
        <authorList>
            <consortium name="RefSeq"/>
        </authorList>
    </citation>
    <scope>IDENTIFICATION</scope>
</reference>
<dbReference type="GO" id="GO:0006935">
    <property type="term" value="P:chemotaxis"/>
    <property type="evidence" value="ECO:0007669"/>
    <property type="project" value="UniProtKB-KW"/>
</dbReference>
<keyword evidence="6" id="KW-0221">Differentiation</keyword>
<evidence type="ECO:0000256" key="8">
    <source>
        <dbReference type="ARBA" id="ARBA00023198"/>
    </source>
</evidence>
<dbReference type="PANTHER" id="PTHR15106:SF2">
    <property type="entry name" value="RETINOIC ACID RECEPTOR RESPONDER PROTEIN 2"/>
    <property type="match status" value="1"/>
</dbReference>
<dbReference type="CTD" id="5919"/>
<evidence type="ECO:0000256" key="4">
    <source>
        <dbReference type="ARBA" id="ARBA00022525"/>
    </source>
</evidence>
<evidence type="ECO:0000256" key="9">
    <source>
        <dbReference type="ARBA" id="ARBA00032785"/>
    </source>
</evidence>
<keyword evidence="12" id="KW-0675">Receptor</keyword>
<dbReference type="GeneID" id="110082585"/>
<dbReference type="GO" id="GO:0005615">
    <property type="term" value="C:extracellular space"/>
    <property type="evidence" value="ECO:0007669"/>
    <property type="project" value="TreeGrafter"/>
</dbReference>
<dbReference type="GO" id="GO:0050921">
    <property type="term" value="P:positive regulation of chemotaxis"/>
    <property type="evidence" value="ECO:0007669"/>
    <property type="project" value="TreeGrafter"/>
</dbReference>
<keyword evidence="4" id="KW-0964">Secreted</keyword>
<keyword evidence="3" id="KW-0145">Chemotaxis</keyword>
<dbReference type="InterPro" id="IPR029562">
    <property type="entry name" value="Chemerin"/>
</dbReference>
<dbReference type="GO" id="GO:0030154">
    <property type="term" value="P:cell differentiation"/>
    <property type="evidence" value="ECO:0007669"/>
    <property type="project" value="UniProtKB-KW"/>
</dbReference>
<dbReference type="Proteomes" id="UP001652642">
    <property type="component" value="Chromosome 6"/>
</dbReference>
<dbReference type="GO" id="GO:0050994">
    <property type="term" value="P:regulation of lipid catabolic process"/>
    <property type="evidence" value="ECO:0007669"/>
    <property type="project" value="InterPro"/>
</dbReference>
<keyword evidence="11" id="KW-1185">Reference proteome</keyword>
<dbReference type="GO" id="GO:0045087">
    <property type="term" value="P:innate immune response"/>
    <property type="evidence" value="ECO:0007669"/>
    <property type="project" value="TreeGrafter"/>
</dbReference>
<dbReference type="AlphaFoldDB" id="A0A6J0U5G8"/>
<dbReference type="PANTHER" id="PTHR15106">
    <property type="entry name" value="RETINOIC ACID RECEPTOR RESPONDER PROTEIN 2"/>
    <property type="match status" value="1"/>
</dbReference>
<evidence type="ECO:0000256" key="10">
    <source>
        <dbReference type="SAM" id="SignalP"/>
    </source>
</evidence>
<dbReference type="OrthoDB" id="9894305at2759"/>
<dbReference type="RefSeq" id="XP_020655897.1">
    <property type="nucleotide sequence ID" value="XM_020800238.2"/>
</dbReference>
<organism evidence="11 12">
    <name type="scientific">Pogona vitticeps</name>
    <name type="common">central bearded dragon</name>
    <dbReference type="NCBI Taxonomy" id="103695"/>
    <lineage>
        <taxon>Eukaryota</taxon>
        <taxon>Metazoa</taxon>
        <taxon>Chordata</taxon>
        <taxon>Craniata</taxon>
        <taxon>Vertebrata</taxon>
        <taxon>Euteleostomi</taxon>
        <taxon>Lepidosauria</taxon>
        <taxon>Squamata</taxon>
        <taxon>Bifurcata</taxon>
        <taxon>Unidentata</taxon>
        <taxon>Episquamata</taxon>
        <taxon>Toxicofera</taxon>
        <taxon>Iguania</taxon>
        <taxon>Acrodonta</taxon>
        <taxon>Agamidae</taxon>
        <taxon>Amphibolurinae</taxon>
        <taxon>Pogona</taxon>
    </lineage>
</organism>
<dbReference type="InterPro" id="IPR046350">
    <property type="entry name" value="Cystatin_sf"/>
</dbReference>
<evidence type="ECO:0000256" key="2">
    <source>
        <dbReference type="ARBA" id="ARBA00018808"/>
    </source>
</evidence>
<dbReference type="Gene3D" id="3.10.450.10">
    <property type="match status" value="1"/>
</dbReference>
<evidence type="ECO:0000256" key="6">
    <source>
        <dbReference type="ARBA" id="ARBA00022782"/>
    </source>
</evidence>
<dbReference type="InParanoid" id="A0A6J0U5G8"/>
<dbReference type="KEGG" id="pvt:110082585"/>
<comment type="subcellular location">
    <subcellularLocation>
        <location evidence="1">Secreted</location>
    </subcellularLocation>
</comment>
<keyword evidence="8" id="KW-0395">Inflammatory response</keyword>